<organism evidence="11 12">
    <name type="scientific">Pollutimonas bauzanensis</name>
    <dbReference type="NCBI Taxonomy" id="658167"/>
    <lineage>
        <taxon>Bacteria</taxon>
        <taxon>Pseudomonadati</taxon>
        <taxon>Pseudomonadota</taxon>
        <taxon>Betaproteobacteria</taxon>
        <taxon>Burkholderiales</taxon>
        <taxon>Alcaligenaceae</taxon>
        <taxon>Pollutimonas</taxon>
    </lineage>
</organism>
<dbReference type="RefSeq" id="WP_073101731.1">
    <property type="nucleotide sequence ID" value="NZ_FQXE01000002.1"/>
</dbReference>
<feature type="domain" description="DHFR" evidence="10">
    <location>
        <begin position="5"/>
        <end position="161"/>
    </location>
</feature>
<dbReference type="InterPro" id="IPR017925">
    <property type="entry name" value="DHFR_CS"/>
</dbReference>
<keyword evidence="4 8" id="KW-0554">One-carbon metabolism</keyword>
<dbReference type="InterPro" id="IPR001796">
    <property type="entry name" value="DHFR_dom"/>
</dbReference>
<dbReference type="InterPro" id="IPR012259">
    <property type="entry name" value="DHFR"/>
</dbReference>
<comment type="catalytic activity">
    <reaction evidence="8">
        <text>(6S)-5,6,7,8-tetrahydrofolate + NADP(+) = 7,8-dihydrofolate + NADPH + H(+)</text>
        <dbReference type="Rhea" id="RHEA:15009"/>
        <dbReference type="ChEBI" id="CHEBI:15378"/>
        <dbReference type="ChEBI" id="CHEBI:57451"/>
        <dbReference type="ChEBI" id="CHEBI:57453"/>
        <dbReference type="ChEBI" id="CHEBI:57783"/>
        <dbReference type="ChEBI" id="CHEBI:58349"/>
        <dbReference type="EC" id="1.5.1.3"/>
    </reaction>
</comment>
<dbReference type="GO" id="GO:0005829">
    <property type="term" value="C:cytosol"/>
    <property type="evidence" value="ECO:0007669"/>
    <property type="project" value="TreeGrafter"/>
</dbReference>
<dbReference type="PIRSF" id="PIRSF000194">
    <property type="entry name" value="DHFR"/>
    <property type="match status" value="1"/>
</dbReference>
<dbReference type="GO" id="GO:0070401">
    <property type="term" value="F:NADP+ binding"/>
    <property type="evidence" value="ECO:0007669"/>
    <property type="project" value="UniProtKB-ARBA"/>
</dbReference>
<dbReference type="OrthoDB" id="9804315at2"/>
<evidence type="ECO:0000256" key="4">
    <source>
        <dbReference type="ARBA" id="ARBA00022563"/>
    </source>
</evidence>
<dbReference type="UniPathway" id="UPA00077">
    <property type="reaction ID" value="UER00158"/>
</dbReference>
<evidence type="ECO:0000256" key="2">
    <source>
        <dbReference type="ARBA" id="ARBA00009539"/>
    </source>
</evidence>
<dbReference type="PANTHER" id="PTHR48069:SF3">
    <property type="entry name" value="DIHYDROFOLATE REDUCTASE"/>
    <property type="match status" value="1"/>
</dbReference>
<proteinExistence type="inferred from homology"/>
<keyword evidence="6 8" id="KW-0560">Oxidoreductase</keyword>
<evidence type="ECO:0000256" key="5">
    <source>
        <dbReference type="ARBA" id="ARBA00022857"/>
    </source>
</evidence>
<dbReference type="SUPFAM" id="SSF53597">
    <property type="entry name" value="Dihydrofolate reductase-like"/>
    <property type="match status" value="1"/>
</dbReference>
<dbReference type="EMBL" id="FQXE01000002">
    <property type="protein sequence ID" value="SHH05729.1"/>
    <property type="molecule type" value="Genomic_DNA"/>
</dbReference>
<dbReference type="GO" id="GO:0046654">
    <property type="term" value="P:tetrahydrofolate biosynthetic process"/>
    <property type="evidence" value="ECO:0007669"/>
    <property type="project" value="UniProtKB-UniPathway"/>
</dbReference>
<evidence type="ECO:0000256" key="7">
    <source>
        <dbReference type="ARBA" id="ARBA00025067"/>
    </source>
</evidence>
<dbReference type="PROSITE" id="PS51330">
    <property type="entry name" value="DHFR_2"/>
    <property type="match status" value="1"/>
</dbReference>
<keyword evidence="5 8" id="KW-0521">NADP</keyword>
<dbReference type="CDD" id="cd00209">
    <property type="entry name" value="DHFR"/>
    <property type="match status" value="1"/>
</dbReference>
<dbReference type="GO" id="GO:0004146">
    <property type="term" value="F:dihydrofolate reductase activity"/>
    <property type="evidence" value="ECO:0007669"/>
    <property type="project" value="UniProtKB-EC"/>
</dbReference>
<evidence type="ECO:0000256" key="6">
    <source>
        <dbReference type="ARBA" id="ARBA00023002"/>
    </source>
</evidence>
<dbReference type="GO" id="GO:0046655">
    <property type="term" value="P:folic acid metabolic process"/>
    <property type="evidence" value="ECO:0007669"/>
    <property type="project" value="TreeGrafter"/>
</dbReference>
<comment type="similarity">
    <text evidence="2 8 9">Belongs to the dihydrofolate reductase family.</text>
</comment>
<evidence type="ECO:0000256" key="1">
    <source>
        <dbReference type="ARBA" id="ARBA00004903"/>
    </source>
</evidence>
<dbReference type="FunFam" id="3.40.430.10:FF:000001">
    <property type="entry name" value="Dihydrofolate reductase"/>
    <property type="match status" value="1"/>
</dbReference>
<keyword evidence="12" id="KW-1185">Reference proteome</keyword>
<evidence type="ECO:0000313" key="11">
    <source>
        <dbReference type="EMBL" id="SHH05729.1"/>
    </source>
</evidence>
<dbReference type="Pfam" id="PF00186">
    <property type="entry name" value="DHFR_1"/>
    <property type="match status" value="1"/>
</dbReference>
<evidence type="ECO:0000256" key="3">
    <source>
        <dbReference type="ARBA" id="ARBA00012856"/>
    </source>
</evidence>
<protein>
    <recommendedName>
        <fullName evidence="3 8">Dihydrofolate reductase</fullName>
        <ecNumber evidence="3 8">1.5.1.3</ecNumber>
    </recommendedName>
</protein>
<evidence type="ECO:0000256" key="8">
    <source>
        <dbReference type="PIRNR" id="PIRNR000194"/>
    </source>
</evidence>
<evidence type="ECO:0000259" key="10">
    <source>
        <dbReference type="PROSITE" id="PS51330"/>
    </source>
</evidence>
<name>A0A1M5PW93_9BURK</name>
<comment type="pathway">
    <text evidence="1 8">Cofactor biosynthesis; tetrahydrofolate biosynthesis; 5,6,7,8-tetrahydrofolate from 7,8-dihydrofolate: step 1/1.</text>
</comment>
<sequence length="164" mass="18186">MSLPTIQLVVAYSDNRAIGRDNALPWRLPSDLAHFKRVTLGQPIVMGRNTWESLGRPLPGRPNLVISRNPHYQASGAAVYPTLEAALADCRDAPRVCIIGGEQIFRHALAIADEIVATEVHAQVDGDTFFPPLDPAAWRETERLAQPEENGYAFDFVVYRRLPA</sequence>
<evidence type="ECO:0000313" key="12">
    <source>
        <dbReference type="Proteomes" id="UP000184226"/>
    </source>
</evidence>
<dbReference type="PROSITE" id="PS00075">
    <property type="entry name" value="DHFR_1"/>
    <property type="match status" value="1"/>
</dbReference>
<dbReference type="PANTHER" id="PTHR48069">
    <property type="entry name" value="DIHYDROFOLATE REDUCTASE"/>
    <property type="match status" value="1"/>
</dbReference>
<gene>
    <name evidence="11" type="ORF">SAMN04488135_10268</name>
</gene>
<dbReference type="GO" id="GO:0006730">
    <property type="term" value="P:one-carbon metabolic process"/>
    <property type="evidence" value="ECO:0007669"/>
    <property type="project" value="UniProtKB-KW"/>
</dbReference>
<reference evidence="11 12" key="1">
    <citation type="submission" date="2016-11" db="EMBL/GenBank/DDBJ databases">
        <authorList>
            <person name="Jaros S."/>
            <person name="Januszkiewicz K."/>
            <person name="Wedrychowicz H."/>
        </authorList>
    </citation>
    <scope>NUCLEOTIDE SEQUENCE [LARGE SCALE GENOMIC DNA]</scope>
    <source>
        <strain evidence="11 12">CGMCC 1.10190</strain>
    </source>
</reference>
<evidence type="ECO:0000256" key="9">
    <source>
        <dbReference type="RuleBase" id="RU004474"/>
    </source>
</evidence>
<dbReference type="STRING" id="658167.SAMN04488135_10268"/>
<accession>A0A1M5PW93</accession>
<dbReference type="Proteomes" id="UP000184226">
    <property type="component" value="Unassembled WGS sequence"/>
</dbReference>
<comment type="function">
    <text evidence="7 8">Key enzyme in folate metabolism. Catalyzes an essential reaction for de novo glycine and purine synthesis, and for DNA precursor synthesis.</text>
</comment>
<dbReference type="InterPro" id="IPR024072">
    <property type="entry name" value="DHFR-like_dom_sf"/>
</dbReference>
<dbReference type="PRINTS" id="PR00070">
    <property type="entry name" value="DHFR"/>
</dbReference>
<dbReference type="AlphaFoldDB" id="A0A1M5PW93"/>
<dbReference type="GO" id="GO:0046452">
    <property type="term" value="P:dihydrofolate metabolic process"/>
    <property type="evidence" value="ECO:0007669"/>
    <property type="project" value="TreeGrafter"/>
</dbReference>
<dbReference type="EC" id="1.5.1.3" evidence="3 8"/>
<dbReference type="Gene3D" id="3.40.430.10">
    <property type="entry name" value="Dihydrofolate Reductase, subunit A"/>
    <property type="match status" value="1"/>
</dbReference>